<name>A0ACB8SEY3_9AGAM</name>
<proteinExistence type="predicted"/>
<organism evidence="1 2">
    <name type="scientific">Artomyces pyxidatus</name>
    <dbReference type="NCBI Taxonomy" id="48021"/>
    <lineage>
        <taxon>Eukaryota</taxon>
        <taxon>Fungi</taxon>
        <taxon>Dikarya</taxon>
        <taxon>Basidiomycota</taxon>
        <taxon>Agaricomycotina</taxon>
        <taxon>Agaricomycetes</taxon>
        <taxon>Russulales</taxon>
        <taxon>Auriscalpiaceae</taxon>
        <taxon>Artomyces</taxon>
    </lineage>
</organism>
<keyword evidence="2" id="KW-1185">Reference proteome</keyword>
<reference evidence="1" key="1">
    <citation type="submission" date="2021-03" db="EMBL/GenBank/DDBJ databases">
        <authorList>
            <consortium name="DOE Joint Genome Institute"/>
            <person name="Ahrendt S."/>
            <person name="Looney B.P."/>
            <person name="Miyauchi S."/>
            <person name="Morin E."/>
            <person name="Drula E."/>
            <person name="Courty P.E."/>
            <person name="Chicoki N."/>
            <person name="Fauchery L."/>
            <person name="Kohler A."/>
            <person name="Kuo A."/>
            <person name="Labutti K."/>
            <person name="Pangilinan J."/>
            <person name="Lipzen A."/>
            <person name="Riley R."/>
            <person name="Andreopoulos W."/>
            <person name="He G."/>
            <person name="Johnson J."/>
            <person name="Barry K.W."/>
            <person name="Grigoriev I.V."/>
            <person name="Nagy L."/>
            <person name="Hibbett D."/>
            <person name="Henrissat B."/>
            <person name="Matheny P.B."/>
            <person name="Labbe J."/>
            <person name="Martin F."/>
        </authorList>
    </citation>
    <scope>NUCLEOTIDE SEQUENCE</scope>
    <source>
        <strain evidence="1">HHB10654</strain>
    </source>
</reference>
<comment type="caution">
    <text evidence="1">The sequence shown here is derived from an EMBL/GenBank/DDBJ whole genome shotgun (WGS) entry which is preliminary data.</text>
</comment>
<evidence type="ECO:0000313" key="2">
    <source>
        <dbReference type="Proteomes" id="UP000814140"/>
    </source>
</evidence>
<sequence length="327" mass="35894">MSDSTFQNAYYVGNNFNCILYGVELMLMKFTIDQVILLGPRRTRRDWLLVAFSTANLVLVTIYVAVQSFFGEHMWIIDVGYPGGQAGYMQDNAAVWYQTMGTAASIGMNLLSDGLLIYRCFIVWGTVKVVIVPCTLYIAALVLGVMELWASGTPHQDFFSGLAVQLGTSYYATSIGLNTLVTCIITGRILHFARSSRKHLGRDASKIYSGVAQIIVESALPYTLSGIAFLLSYSTGSQLSILWLSFYAMFTCISPQILVLRVMERRALQSDQIAYQTTAIEFQNQVMPLARSTTSATAFSEGGQGVQVHLEVLRKGNSLLGGETGGI</sequence>
<dbReference type="Proteomes" id="UP000814140">
    <property type="component" value="Unassembled WGS sequence"/>
</dbReference>
<accession>A0ACB8SEY3</accession>
<evidence type="ECO:0000313" key="1">
    <source>
        <dbReference type="EMBL" id="KAI0055119.1"/>
    </source>
</evidence>
<reference evidence="1" key="2">
    <citation type="journal article" date="2022" name="New Phytol.">
        <title>Evolutionary transition to the ectomycorrhizal habit in the genomes of a hyperdiverse lineage of mushroom-forming fungi.</title>
        <authorList>
            <person name="Looney B."/>
            <person name="Miyauchi S."/>
            <person name="Morin E."/>
            <person name="Drula E."/>
            <person name="Courty P.E."/>
            <person name="Kohler A."/>
            <person name="Kuo A."/>
            <person name="LaButti K."/>
            <person name="Pangilinan J."/>
            <person name="Lipzen A."/>
            <person name="Riley R."/>
            <person name="Andreopoulos W."/>
            <person name="He G."/>
            <person name="Johnson J."/>
            <person name="Nolan M."/>
            <person name="Tritt A."/>
            <person name="Barry K.W."/>
            <person name="Grigoriev I.V."/>
            <person name="Nagy L.G."/>
            <person name="Hibbett D."/>
            <person name="Henrissat B."/>
            <person name="Matheny P.B."/>
            <person name="Labbe J."/>
            <person name="Martin F.M."/>
        </authorList>
    </citation>
    <scope>NUCLEOTIDE SEQUENCE</scope>
    <source>
        <strain evidence="1">HHB10654</strain>
    </source>
</reference>
<dbReference type="EMBL" id="MU277310">
    <property type="protein sequence ID" value="KAI0055119.1"/>
    <property type="molecule type" value="Genomic_DNA"/>
</dbReference>
<gene>
    <name evidence="1" type="ORF">BV25DRAFT_1816067</name>
</gene>
<protein>
    <submittedName>
        <fullName evidence="1">Uncharacterized protein</fullName>
    </submittedName>
</protein>